<dbReference type="GO" id="GO:0016020">
    <property type="term" value="C:membrane"/>
    <property type="evidence" value="ECO:0007669"/>
    <property type="project" value="InterPro"/>
</dbReference>
<feature type="domain" description="PAS" evidence="3">
    <location>
        <begin position="276"/>
        <end position="318"/>
    </location>
</feature>
<evidence type="ECO:0000313" key="8">
    <source>
        <dbReference type="Proteomes" id="UP000001036"/>
    </source>
</evidence>
<dbReference type="Pfam" id="PF08448">
    <property type="entry name" value="PAS_4"/>
    <property type="match status" value="1"/>
</dbReference>
<dbReference type="InterPro" id="IPR029787">
    <property type="entry name" value="Nucleotide_cyclase"/>
</dbReference>
<dbReference type="Gene3D" id="3.20.20.450">
    <property type="entry name" value="EAL domain"/>
    <property type="match status" value="1"/>
</dbReference>
<dbReference type="HOGENOM" id="CLU_000445_70_46_6"/>
<evidence type="ECO:0000256" key="2">
    <source>
        <dbReference type="SAM" id="Phobius"/>
    </source>
</evidence>
<dbReference type="SUPFAM" id="SSF55785">
    <property type="entry name" value="PYP-like sensor domain (PAS domain)"/>
    <property type="match status" value="1"/>
</dbReference>
<evidence type="ECO:0000259" key="3">
    <source>
        <dbReference type="PROSITE" id="PS50112"/>
    </source>
</evidence>
<keyword evidence="2" id="KW-1133">Transmembrane helix</keyword>
<dbReference type="InterPro" id="IPR043128">
    <property type="entry name" value="Rev_trsase/Diguanyl_cyclase"/>
</dbReference>
<feature type="transmembrane region" description="Helical" evidence="2">
    <location>
        <begin position="192"/>
        <end position="210"/>
    </location>
</feature>
<dbReference type="Pfam" id="PF00563">
    <property type="entry name" value="EAL"/>
    <property type="match status" value="1"/>
</dbReference>
<dbReference type="STRING" id="498211.CJA_2072"/>
<feature type="domain" description="EAL" evidence="4">
    <location>
        <begin position="581"/>
        <end position="837"/>
    </location>
</feature>
<dbReference type="CDD" id="cd01949">
    <property type="entry name" value="GGDEF"/>
    <property type="match status" value="1"/>
</dbReference>
<dbReference type="GO" id="GO:0003824">
    <property type="term" value="F:catalytic activity"/>
    <property type="evidence" value="ECO:0007669"/>
    <property type="project" value="UniProtKB-ARBA"/>
</dbReference>
<feature type="transmembrane region" description="Helical" evidence="2">
    <location>
        <begin position="40"/>
        <end position="62"/>
    </location>
</feature>
<dbReference type="PROSITE" id="PS50885">
    <property type="entry name" value="HAMP"/>
    <property type="match status" value="1"/>
</dbReference>
<reference evidence="7 8" key="1">
    <citation type="journal article" date="2008" name="J. Bacteriol.">
        <title>Insights into plant cell wall degradation from the genome sequence of the soil bacterium Cellvibrio japonicus.</title>
        <authorList>
            <person name="Deboy R.T."/>
            <person name="Mongodin E.F."/>
            <person name="Fouts D.E."/>
            <person name="Tailford L.E."/>
            <person name="Khouri H."/>
            <person name="Emerson J.B."/>
            <person name="Mohamoud Y."/>
            <person name="Watkins K."/>
            <person name="Henrissat B."/>
            <person name="Gilbert H.J."/>
            <person name="Nelson K.E."/>
        </authorList>
    </citation>
    <scope>NUCLEOTIDE SEQUENCE [LARGE SCALE GENOMIC DNA]</scope>
    <source>
        <strain evidence="7 8">Ueda107</strain>
    </source>
</reference>
<dbReference type="SUPFAM" id="SSF141868">
    <property type="entry name" value="EAL domain-like"/>
    <property type="match status" value="1"/>
</dbReference>
<organism evidence="7 8">
    <name type="scientific">Cellvibrio japonicus (strain Ueda107)</name>
    <name type="common">Pseudomonas fluorescens subsp. cellulosa</name>
    <dbReference type="NCBI Taxonomy" id="498211"/>
    <lineage>
        <taxon>Bacteria</taxon>
        <taxon>Pseudomonadati</taxon>
        <taxon>Pseudomonadota</taxon>
        <taxon>Gammaproteobacteria</taxon>
        <taxon>Cellvibrionales</taxon>
        <taxon>Cellvibrionaceae</taxon>
        <taxon>Cellvibrio</taxon>
    </lineage>
</organism>
<dbReference type="InterPro" id="IPR000014">
    <property type="entry name" value="PAS"/>
</dbReference>
<feature type="domain" description="GGDEF" evidence="6">
    <location>
        <begin position="434"/>
        <end position="572"/>
    </location>
</feature>
<feature type="domain" description="HAMP" evidence="5">
    <location>
        <begin position="208"/>
        <end position="264"/>
    </location>
</feature>
<dbReference type="SMART" id="SM00052">
    <property type="entry name" value="EAL"/>
    <property type="match status" value="1"/>
</dbReference>
<keyword evidence="8" id="KW-1185">Reference proteome</keyword>
<dbReference type="InterPro" id="IPR035919">
    <property type="entry name" value="EAL_sf"/>
</dbReference>
<dbReference type="InterPro" id="IPR001633">
    <property type="entry name" value="EAL_dom"/>
</dbReference>
<dbReference type="Gene3D" id="6.10.340.10">
    <property type="match status" value="1"/>
</dbReference>
<accession>B3PID2</accession>
<dbReference type="PROSITE" id="PS50887">
    <property type="entry name" value="GGDEF"/>
    <property type="match status" value="1"/>
</dbReference>
<dbReference type="NCBIfam" id="TIGR00229">
    <property type="entry name" value="sensory_box"/>
    <property type="match status" value="1"/>
</dbReference>
<dbReference type="NCBIfam" id="TIGR00254">
    <property type="entry name" value="GGDEF"/>
    <property type="match status" value="1"/>
</dbReference>
<sequence length="844" mass="95649">MNIALYSAVSSSTPTIPIPGNPSSMRDKAPSFFNGISFQLAKIGIILAFVLSFLLSSIQLYLDYLNQQKELENLIDRVIQVATPPAVRSVSTLDDELSYEVVNGLLRYGFIYEVVIYDDTGNILAQGSSPRPDLPTRWLTGKISENTREYTATLLLPGYTDGTAGSIRFYVDMDMALEGFYNRSKTGMLTGIFRNMFLVLLLFFVFYFTLTKPLVRLSREINSINPDHPGVNRLTPLPSQRKDELAQLIASFNQLLDVVELSLAKRRAVELALRKSEEHLRQIIDHLPVMIGARNIAGYYLFANKALANELGYTPEQMRNLHVRQLLKNSVFDIDTMLQNDYRVIRGNEELDVIEERFITASGKQLFLQTHIMPLAFYDEKVALIVSVDITERKNAQAKMEFMAHHDALTGLPNRVQLVERLEHELRRAERHGYYGAVLFIDLDQFKNINDSLGHPVGDKVLEVVATRLQQSVREEDLVARLSGDEFVVVLTVLDQNMETAALRAGEISEKIRSIISQPYVYDSMELRVTCSVGVVVYPDKNNSVHELLRYADTAMYQVKEKGRDSIEFFNEEMADKVSRQLVMEGDLHRALEEGQFELYYQPKMDVISSRVVGAEALLRWKHPTKGMVSPVDFIPVLETSGMIIDVGQWVLEDACKTLVKWSEQGLWHEGMKLSINISPRQFRRAAFVQDVIDTIERFPIPPNSLDMEITEGIVIQRVEDAIATMTLLSDKGISFSLDDFGTGYSSISYLKRLPVSTLKIDQGFVRDIIVDRNDRVLVETIITMGNLLDMELVAEGVEEAEQLAILKAFGCHFYQGYLFSMPVELAVFESILRTDQQRILEPA</sequence>
<evidence type="ECO:0000313" key="7">
    <source>
        <dbReference type="EMBL" id="ACE83203.1"/>
    </source>
</evidence>
<protein>
    <submittedName>
        <fullName evidence="7">Sensory box protein</fullName>
    </submittedName>
</protein>
<dbReference type="KEGG" id="cja:CJA_2072"/>
<dbReference type="InterPro" id="IPR003660">
    <property type="entry name" value="HAMP_dom"/>
</dbReference>
<dbReference type="CDD" id="cd06225">
    <property type="entry name" value="HAMP"/>
    <property type="match status" value="1"/>
</dbReference>
<dbReference type="eggNOG" id="COG5001">
    <property type="taxonomic scope" value="Bacteria"/>
</dbReference>
<dbReference type="InterPro" id="IPR035965">
    <property type="entry name" value="PAS-like_dom_sf"/>
</dbReference>
<evidence type="ECO:0000256" key="1">
    <source>
        <dbReference type="ARBA" id="ARBA00001946"/>
    </source>
</evidence>
<dbReference type="SUPFAM" id="SSF55073">
    <property type="entry name" value="Nucleotide cyclase"/>
    <property type="match status" value="1"/>
</dbReference>
<evidence type="ECO:0000259" key="5">
    <source>
        <dbReference type="PROSITE" id="PS50885"/>
    </source>
</evidence>
<dbReference type="PANTHER" id="PTHR44757:SF2">
    <property type="entry name" value="BIOFILM ARCHITECTURE MAINTENANCE PROTEIN MBAA"/>
    <property type="match status" value="1"/>
</dbReference>
<dbReference type="InterPro" id="IPR000160">
    <property type="entry name" value="GGDEF_dom"/>
</dbReference>
<dbReference type="PANTHER" id="PTHR44757">
    <property type="entry name" value="DIGUANYLATE CYCLASE DGCP"/>
    <property type="match status" value="1"/>
</dbReference>
<dbReference type="AlphaFoldDB" id="B3PID2"/>
<comment type="cofactor">
    <cofactor evidence="1">
        <name>Mg(2+)</name>
        <dbReference type="ChEBI" id="CHEBI:18420"/>
    </cofactor>
</comment>
<evidence type="ECO:0000259" key="4">
    <source>
        <dbReference type="PROSITE" id="PS50883"/>
    </source>
</evidence>
<dbReference type="InterPro" id="IPR013656">
    <property type="entry name" value="PAS_4"/>
</dbReference>
<dbReference type="FunFam" id="3.30.70.270:FF:000001">
    <property type="entry name" value="Diguanylate cyclase domain protein"/>
    <property type="match status" value="1"/>
</dbReference>
<dbReference type="Gene3D" id="3.30.70.270">
    <property type="match status" value="1"/>
</dbReference>
<dbReference type="CDD" id="cd01948">
    <property type="entry name" value="EAL"/>
    <property type="match status" value="1"/>
</dbReference>
<dbReference type="Gene3D" id="3.30.450.20">
    <property type="entry name" value="PAS domain"/>
    <property type="match status" value="1"/>
</dbReference>
<dbReference type="PROSITE" id="PS50883">
    <property type="entry name" value="EAL"/>
    <property type="match status" value="1"/>
</dbReference>
<keyword evidence="2" id="KW-0812">Transmembrane</keyword>
<dbReference type="SMART" id="SM00267">
    <property type="entry name" value="GGDEF"/>
    <property type="match status" value="1"/>
</dbReference>
<keyword evidence="2" id="KW-0472">Membrane</keyword>
<dbReference type="PROSITE" id="PS50112">
    <property type="entry name" value="PAS"/>
    <property type="match status" value="1"/>
</dbReference>
<dbReference type="GO" id="GO:0007165">
    <property type="term" value="P:signal transduction"/>
    <property type="evidence" value="ECO:0007669"/>
    <property type="project" value="InterPro"/>
</dbReference>
<dbReference type="Proteomes" id="UP000001036">
    <property type="component" value="Chromosome"/>
</dbReference>
<dbReference type="EMBL" id="CP000934">
    <property type="protein sequence ID" value="ACE83203.1"/>
    <property type="molecule type" value="Genomic_DNA"/>
</dbReference>
<dbReference type="Pfam" id="PF00990">
    <property type="entry name" value="GGDEF"/>
    <property type="match status" value="1"/>
</dbReference>
<gene>
    <name evidence="7" type="ordered locus">CJA_2072</name>
</gene>
<dbReference type="InterPro" id="IPR052155">
    <property type="entry name" value="Biofilm_reg_signaling"/>
</dbReference>
<name>B3PID2_CELJU</name>
<proteinExistence type="predicted"/>
<evidence type="ECO:0000259" key="6">
    <source>
        <dbReference type="PROSITE" id="PS50887"/>
    </source>
</evidence>